<evidence type="ECO:0000313" key="3">
    <source>
        <dbReference type="Proteomes" id="UP001148838"/>
    </source>
</evidence>
<dbReference type="Proteomes" id="UP001148838">
    <property type="component" value="Unassembled WGS sequence"/>
</dbReference>
<protein>
    <submittedName>
        <fullName evidence="2">Uncharacterized protein</fullName>
    </submittedName>
</protein>
<feature type="compositionally biased region" description="Acidic residues" evidence="1">
    <location>
        <begin position="85"/>
        <end position="95"/>
    </location>
</feature>
<accession>A0ABQ8RW02</accession>
<feature type="region of interest" description="Disordered" evidence="1">
    <location>
        <begin position="82"/>
        <end position="101"/>
    </location>
</feature>
<comment type="caution">
    <text evidence="2">The sequence shown here is derived from an EMBL/GenBank/DDBJ whole genome shotgun (WGS) entry which is preliminary data.</text>
</comment>
<proteinExistence type="predicted"/>
<gene>
    <name evidence="2" type="ORF">ANN_27486</name>
</gene>
<evidence type="ECO:0000256" key="1">
    <source>
        <dbReference type="SAM" id="MobiDB-lite"/>
    </source>
</evidence>
<reference evidence="2 3" key="1">
    <citation type="journal article" date="2022" name="Allergy">
        <title>Genome assembly and annotation of Periplaneta americana reveal a comprehensive cockroach allergen profile.</title>
        <authorList>
            <person name="Wang L."/>
            <person name="Xiong Q."/>
            <person name="Saelim N."/>
            <person name="Wang L."/>
            <person name="Nong W."/>
            <person name="Wan A.T."/>
            <person name="Shi M."/>
            <person name="Liu X."/>
            <person name="Cao Q."/>
            <person name="Hui J.H.L."/>
            <person name="Sookrung N."/>
            <person name="Leung T.F."/>
            <person name="Tungtrongchitr A."/>
            <person name="Tsui S.K.W."/>
        </authorList>
    </citation>
    <scope>NUCLEOTIDE SEQUENCE [LARGE SCALE GENOMIC DNA]</scope>
    <source>
        <strain evidence="2">PWHHKU_190912</strain>
    </source>
</reference>
<name>A0ABQ8RW02_PERAM</name>
<evidence type="ECO:0000313" key="2">
    <source>
        <dbReference type="EMBL" id="KAJ4425860.1"/>
    </source>
</evidence>
<organism evidence="2 3">
    <name type="scientific">Periplaneta americana</name>
    <name type="common">American cockroach</name>
    <name type="synonym">Blatta americana</name>
    <dbReference type="NCBI Taxonomy" id="6978"/>
    <lineage>
        <taxon>Eukaryota</taxon>
        <taxon>Metazoa</taxon>
        <taxon>Ecdysozoa</taxon>
        <taxon>Arthropoda</taxon>
        <taxon>Hexapoda</taxon>
        <taxon>Insecta</taxon>
        <taxon>Pterygota</taxon>
        <taxon>Neoptera</taxon>
        <taxon>Polyneoptera</taxon>
        <taxon>Dictyoptera</taxon>
        <taxon>Blattodea</taxon>
        <taxon>Blattoidea</taxon>
        <taxon>Blattidae</taxon>
        <taxon>Blattinae</taxon>
        <taxon>Periplaneta</taxon>
    </lineage>
</organism>
<sequence>MMSYSSEDYVDQGYTVTSEVKFDKDQVLISSAVVKREPEERNFSDHHVTGIKEEYEDQSQDLTFEIKFEEDPVPISFPVVKREPEEEQSDLDTVNEEPRVEGRAGDNEIFTECSDMLMVVEVRKQLKVIGIIWFYLTTLAKAGVISASPVCRNFVPQELFYMPVNLLT</sequence>
<keyword evidence="3" id="KW-1185">Reference proteome</keyword>
<dbReference type="EMBL" id="JAJSOF020000041">
    <property type="protein sequence ID" value="KAJ4425860.1"/>
    <property type="molecule type" value="Genomic_DNA"/>
</dbReference>